<gene>
    <name evidence="2" type="primary">ykfF</name>
    <name evidence="2" type="ORF">NCTC5798_05548</name>
</gene>
<dbReference type="SUPFAM" id="SSF54786">
    <property type="entry name" value="YcfA/nrd intein domain"/>
    <property type="match status" value="1"/>
</dbReference>
<evidence type="ECO:0000256" key="1">
    <source>
        <dbReference type="ARBA" id="ARBA00007059"/>
    </source>
</evidence>
<comment type="similarity">
    <text evidence="1">Belongs to the UPF0401 family.</text>
</comment>
<dbReference type="OMA" id="RYITRYG"/>
<sequence>MMTGAFYYKVTDMPDCTSLLLPEGEGPFSRTQAIAVTTAYRNVFIEDDQGTHFRLVIRDSYNQLLWWAWNFEARAWYWLNRYLLSHGIPRH</sequence>
<reference evidence="2 3" key="1">
    <citation type="submission" date="2018-06" db="EMBL/GenBank/DDBJ databases">
        <authorList>
            <consortium name="Pathogen Informatics"/>
            <person name="Doyle S."/>
        </authorList>
    </citation>
    <scope>NUCLEOTIDE SEQUENCE [LARGE SCALE GENOMIC DNA]</scope>
    <source>
        <strain evidence="2 3">NCTC5798</strain>
    </source>
</reference>
<dbReference type="Pfam" id="PF06006">
    <property type="entry name" value="DUF905"/>
    <property type="match status" value="1"/>
</dbReference>
<organism evidence="2 3">
    <name type="scientific">Salmonella enterica I</name>
    <dbReference type="NCBI Taxonomy" id="59201"/>
    <lineage>
        <taxon>Bacteria</taxon>
        <taxon>Pseudomonadati</taxon>
        <taxon>Pseudomonadota</taxon>
        <taxon>Gammaproteobacteria</taxon>
        <taxon>Enterobacterales</taxon>
        <taxon>Enterobacteriaceae</taxon>
        <taxon>Salmonella</taxon>
    </lineage>
</organism>
<accession>A0A379V201</accession>
<proteinExistence type="inferred from homology"/>
<name>A0A379V201_SALET</name>
<dbReference type="InterPro" id="IPR009253">
    <property type="entry name" value="DUF905"/>
</dbReference>
<evidence type="ECO:0000313" key="2">
    <source>
        <dbReference type="EMBL" id="SUG74237.1"/>
    </source>
</evidence>
<dbReference type="AlphaFoldDB" id="A0A379V201"/>
<dbReference type="EMBL" id="UGXK01000001">
    <property type="protein sequence ID" value="SUG74237.1"/>
    <property type="molecule type" value="Genomic_DNA"/>
</dbReference>
<dbReference type="Proteomes" id="UP000255534">
    <property type="component" value="Unassembled WGS sequence"/>
</dbReference>
<dbReference type="InterPro" id="IPR038612">
    <property type="entry name" value="YkfF-like_sf"/>
</dbReference>
<evidence type="ECO:0000313" key="3">
    <source>
        <dbReference type="Proteomes" id="UP000255534"/>
    </source>
</evidence>
<dbReference type="Gene3D" id="3.30.160.130">
    <property type="entry name" value="ykff protein like domains"/>
    <property type="match status" value="1"/>
</dbReference>
<protein>
    <submittedName>
        <fullName evidence="2">Prophage protein</fullName>
    </submittedName>
</protein>